<evidence type="ECO:0000313" key="7">
    <source>
        <dbReference type="EMBL" id="NII07923.1"/>
    </source>
</evidence>
<evidence type="ECO:0000256" key="4">
    <source>
        <dbReference type="ARBA" id="ARBA00023159"/>
    </source>
</evidence>
<feature type="domain" description="HTH araC/xylS-type" evidence="6">
    <location>
        <begin position="159"/>
        <end position="255"/>
    </location>
</feature>
<dbReference type="SUPFAM" id="SSF51182">
    <property type="entry name" value="RmlC-like cupins"/>
    <property type="match status" value="1"/>
</dbReference>
<proteinExistence type="predicted"/>
<dbReference type="InterPro" id="IPR003313">
    <property type="entry name" value="AraC-bd"/>
</dbReference>
<evidence type="ECO:0000259" key="6">
    <source>
        <dbReference type="PROSITE" id="PS01124"/>
    </source>
</evidence>
<dbReference type="Proteomes" id="UP000490980">
    <property type="component" value="Unassembled WGS sequence"/>
</dbReference>
<dbReference type="RefSeq" id="WP_166950212.1">
    <property type="nucleotide sequence ID" value="NZ_JAARLZ010000009.1"/>
</dbReference>
<evidence type="ECO:0000256" key="2">
    <source>
        <dbReference type="ARBA" id="ARBA00023015"/>
    </source>
</evidence>
<dbReference type="Gene3D" id="1.10.10.60">
    <property type="entry name" value="Homeodomain-like"/>
    <property type="match status" value="2"/>
</dbReference>
<dbReference type="CDD" id="cd06124">
    <property type="entry name" value="cupin_NimR-like_N"/>
    <property type="match status" value="1"/>
</dbReference>
<dbReference type="PANTHER" id="PTHR11019">
    <property type="entry name" value="HTH-TYPE TRANSCRIPTIONAL REGULATOR NIMR"/>
    <property type="match status" value="1"/>
</dbReference>
<dbReference type="GO" id="GO:0003700">
    <property type="term" value="F:DNA-binding transcription factor activity"/>
    <property type="evidence" value="ECO:0007669"/>
    <property type="project" value="InterPro"/>
</dbReference>
<dbReference type="InterPro" id="IPR020449">
    <property type="entry name" value="Tscrpt_reg_AraC-type_HTH"/>
</dbReference>
<comment type="caution">
    <text evidence="7">The sequence shown here is derived from an EMBL/GenBank/DDBJ whole genome shotgun (WGS) entry which is preliminary data.</text>
</comment>
<sequence length="259" mass="28373">MASNGPDAFDSVARPVVTRASVYAASYELATHQHRRGQLLYASQGTVAVTTPLGAWIAPPERAVWIPPTMPHSVRMIGVVTTSSAYLEPAVTTMLGDACRVLAVSPLLRALLVEAQHVPREYDPAGRDGLLMGLLIAEIGRAATVPLALPLPKHAALARRCARFLERPTVTEDIDTWADDLAMHRRSFTRLFRRETGMSFAQWRQQACLLHALPRLSAGEPVTDIAMDLGYENPTGFSTMFRRAFGRAPSTYRDAVPRA</sequence>
<reference evidence="7 8" key="1">
    <citation type="submission" date="2020-03" db="EMBL/GenBank/DDBJ databases">
        <authorList>
            <person name="Lai Q."/>
        </authorList>
    </citation>
    <scope>NUCLEOTIDE SEQUENCE [LARGE SCALE GENOMIC DNA]</scope>
    <source>
        <strain evidence="7 8">CCUG 25036</strain>
    </source>
</reference>
<dbReference type="AlphaFoldDB" id="A0A7X5ZJG0"/>
<keyword evidence="2" id="KW-0805">Transcription regulation</keyword>
<dbReference type="InterPro" id="IPR018060">
    <property type="entry name" value="HTH_AraC"/>
</dbReference>
<dbReference type="EMBL" id="JAARLZ010000009">
    <property type="protein sequence ID" value="NII07923.1"/>
    <property type="molecule type" value="Genomic_DNA"/>
</dbReference>
<keyword evidence="1" id="KW-0678">Repressor</keyword>
<keyword evidence="3" id="KW-0238">DNA-binding</keyword>
<dbReference type="SMART" id="SM00342">
    <property type="entry name" value="HTH_ARAC"/>
    <property type="match status" value="1"/>
</dbReference>
<accession>A0A7X5ZJG0</accession>
<dbReference type="GO" id="GO:0043565">
    <property type="term" value="F:sequence-specific DNA binding"/>
    <property type="evidence" value="ECO:0007669"/>
    <property type="project" value="InterPro"/>
</dbReference>
<gene>
    <name evidence="7" type="ORF">HBF25_16185</name>
</gene>
<dbReference type="InterPro" id="IPR009057">
    <property type="entry name" value="Homeodomain-like_sf"/>
</dbReference>
<dbReference type="PROSITE" id="PS01124">
    <property type="entry name" value="HTH_ARAC_FAMILY_2"/>
    <property type="match status" value="1"/>
</dbReference>
<dbReference type="PANTHER" id="PTHR11019:SF159">
    <property type="entry name" value="TRANSCRIPTIONAL REGULATOR-RELATED"/>
    <property type="match status" value="1"/>
</dbReference>
<dbReference type="Pfam" id="PF02311">
    <property type="entry name" value="AraC_binding"/>
    <property type="match status" value="1"/>
</dbReference>
<organism evidence="7 8">
    <name type="scientific">Luteibacter anthropi</name>
    <dbReference type="NCBI Taxonomy" id="564369"/>
    <lineage>
        <taxon>Bacteria</taxon>
        <taxon>Pseudomonadati</taxon>
        <taxon>Pseudomonadota</taxon>
        <taxon>Gammaproteobacteria</taxon>
        <taxon>Lysobacterales</taxon>
        <taxon>Rhodanobacteraceae</taxon>
        <taxon>Luteibacter</taxon>
    </lineage>
</organism>
<keyword evidence="4" id="KW-0010">Activator</keyword>
<dbReference type="FunFam" id="1.10.10.60:FF:000132">
    <property type="entry name" value="AraC family transcriptional regulator"/>
    <property type="match status" value="1"/>
</dbReference>
<protein>
    <submittedName>
        <fullName evidence="7">Helix-turn-helix transcriptional regulator</fullName>
    </submittedName>
</protein>
<evidence type="ECO:0000256" key="5">
    <source>
        <dbReference type="ARBA" id="ARBA00023163"/>
    </source>
</evidence>
<keyword evidence="8" id="KW-1185">Reference proteome</keyword>
<dbReference type="InterPro" id="IPR011051">
    <property type="entry name" value="RmlC_Cupin_sf"/>
</dbReference>
<dbReference type="PRINTS" id="PR00032">
    <property type="entry name" value="HTHARAC"/>
</dbReference>
<evidence type="ECO:0000256" key="3">
    <source>
        <dbReference type="ARBA" id="ARBA00023125"/>
    </source>
</evidence>
<evidence type="ECO:0000256" key="1">
    <source>
        <dbReference type="ARBA" id="ARBA00022491"/>
    </source>
</evidence>
<keyword evidence="5" id="KW-0804">Transcription</keyword>
<dbReference type="Pfam" id="PF12833">
    <property type="entry name" value="HTH_18"/>
    <property type="match status" value="1"/>
</dbReference>
<name>A0A7X5ZJG0_9GAMM</name>
<evidence type="ECO:0000313" key="8">
    <source>
        <dbReference type="Proteomes" id="UP000490980"/>
    </source>
</evidence>
<dbReference type="SUPFAM" id="SSF46689">
    <property type="entry name" value="Homeodomain-like"/>
    <property type="match status" value="1"/>
</dbReference>